<keyword evidence="2" id="KW-1185">Reference proteome</keyword>
<dbReference type="STRING" id="195105.CN97_13955"/>
<dbReference type="PANTHER" id="PTHR39189:SF1">
    <property type="entry name" value="UPF0173 METAL-DEPENDENT HYDROLASE YTKL"/>
    <property type="match status" value="1"/>
</dbReference>
<gene>
    <name evidence="1" type="ORF">CN97_13955</name>
</gene>
<dbReference type="InterPro" id="IPR036866">
    <property type="entry name" value="RibonucZ/Hydroxyglut_hydro"/>
</dbReference>
<proteinExistence type="predicted"/>
<protein>
    <submittedName>
        <fullName evidence="1">Zn-dependent hydrolase</fullName>
    </submittedName>
</protein>
<evidence type="ECO:0000313" key="1">
    <source>
        <dbReference type="EMBL" id="KFI30640.1"/>
    </source>
</evidence>
<dbReference type="eggNOG" id="COG2220">
    <property type="taxonomic scope" value="Bacteria"/>
</dbReference>
<dbReference type="RefSeq" id="WP_084684040.1">
    <property type="nucleotide sequence ID" value="NZ_CAMIFG010000019.1"/>
</dbReference>
<sequence length="270" mass="29680">MRLASVLATTLALMPALAGAQESGRTPSHCVALAGGTPLLHKASWRDPVPEETVRLSFVNHATYLLQTARGLNLATDYTGRLGVDLVPDVVTMNNAHSTHFTWNPDPRIPHVLPGWEEDGSPADRYLDLGEILIRNVPTTTRDFRGGERDFGNSIFIFEAAGLCIGHLGHLHHEPTPEQYAMIGRLDVVMVPVDGGLTLDHPTLIRALQRFRSSIVLPMHWFGEGTLQQFLDGMSGSFRISRAGTSELEVSLRSLPSEPTVIVLEPRWLN</sequence>
<name>A0A086Y8P0_9RHOB</name>
<dbReference type="OrthoDB" id="7343000at2"/>
<keyword evidence="1" id="KW-0378">Hydrolase</keyword>
<dbReference type="AlphaFoldDB" id="A0A086Y8P0"/>
<dbReference type="PANTHER" id="PTHR39189">
    <property type="entry name" value="UPF0173 METAL-DEPENDENT HYDROLASE YTKL"/>
    <property type="match status" value="1"/>
</dbReference>
<reference evidence="1 2" key="1">
    <citation type="submission" date="2014-03" db="EMBL/GenBank/DDBJ databases">
        <title>Genome of Haematobacter massiliensis CCUG 47968.</title>
        <authorList>
            <person name="Wang D."/>
            <person name="Wang G."/>
        </authorList>
    </citation>
    <scope>NUCLEOTIDE SEQUENCE [LARGE SCALE GENOMIC DNA]</scope>
    <source>
        <strain evidence="1 2">CCUG 47968</strain>
    </source>
</reference>
<dbReference type="GO" id="GO:0016787">
    <property type="term" value="F:hydrolase activity"/>
    <property type="evidence" value="ECO:0007669"/>
    <property type="project" value="UniProtKB-KW"/>
</dbReference>
<dbReference type="Pfam" id="PF13483">
    <property type="entry name" value="Lactamase_B_3"/>
    <property type="match status" value="1"/>
</dbReference>
<organism evidence="1 2">
    <name type="scientific">Haematobacter massiliensis</name>
    <dbReference type="NCBI Taxonomy" id="195105"/>
    <lineage>
        <taxon>Bacteria</taxon>
        <taxon>Pseudomonadati</taxon>
        <taxon>Pseudomonadota</taxon>
        <taxon>Alphaproteobacteria</taxon>
        <taxon>Rhodobacterales</taxon>
        <taxon>Paracoccaceae</taxon>
        <taxon>Haematobacter</taxon>
    </lineage>
</organism>
<dbReference type="Gene3D" id="3.60.15.10">
    <property type="entry name" value="Ribonuclease Z/Hydroxyacylglutathione hydrolase-like"/>
    <property type="match status" value="1"/>
</dbReference>
<comment type="caution">
    <text evidence="1">The sequence shown here is derived from an EMBL/GenBank/DDBJ whole genome shotgun (WGS) entry which is preliminary data.</text>
</comment>
<dbReference type="Proteomes" id="UP000028826">
    <property type="component" value="Unassembled WGS sequence"/>
</dbReference>
<evidence type="ECO:0000313" key="2">
    <source>
        <dbReference type="Proteomes" id="UP000028826"/>
    </source>
</evidence>
<accession>A0A086Y8P0</accession>
<dbReference type="SUPFAM" id="SSF56281">
    <property type="entry name" value="Metallo-hydrolase/oxidoreductase"/>
    <property type="match status" value="1"/>
</dbReference>
<dbReference type="EMBL" id="JGYG01000003">
    <property type="protein sequence ID" value="KFI30640.1"/>
    <property type="molecule type" value="Genomic_DNA"/>
</dbReference>